<comment type="similarity">
    <text evidence="1">Belongs to the HyuE racemase family.</text>
</comment>
<dbReference type="InterPro" id="IPR015942">
    <property type="entry name" value="Asp/Glu/hydantoin_racemase"/>
</dbReference>
<dbReference type="Gene3D" id="3.40.50.12500">
    <property type="match status" value="1"/>
</dbReference>
<evidence type="ECO:0008006" key="3">
    <source>
        <dbReference type="Google" id="ProtNLM"/>
    </source>
</evidence>
<evidence type="ECO:0000256" key="1">
    <source>
        <dbReference type="ARBA" id="ARBA00038414"/>
    </source>
</evidence>
<dbReference type="InterPro" id="IPR053714">
    <property type="entry name" value="Iso_Racemase_Enz_sf"/>
</dbReference>
<reference evidence="2" key="1">
    <citation type="journal article" date="2014" name="Front. Microbiol.">
        <title>High frequency of phylogenetically diverse reductive dehalogenase-homologous genes in deep subseafloor sedimentary metagenomes.</title>
        <authorList>
            <person name="Kawai M."/>
            <person name="Futagami T."/>
            <person name="Toyoda A."/>
            <person name="Takaki Y."/>
            <person name="Nishi S."/>
            <person name="Hori S."/>
            <person name="Arai W."/>
            <person name="Tsubouchi T."/>
            <person name="Morono Y."/>
            <person name="Uchiyama I."/>
            <person name="Ito T."/>
            <person name="Fujiyama A."/>
            <person name="Inagaki F."/>
            <person name="Takami H."/>
        </authorList>
    </citation>
    <scope>NUCLEOTIDE SEQUENCE</scope>
    <source>
        <strain evidence="2">Expedition CK06-06</strain>
    </source>
</reference>
<feature type="non-terminal residue" evidence="2">
    <location>
        <position position="94"/>
    </location>
</feature>
<protein>
    <recommendedName>
        <fullName evidence="3">Hydantoin racemase</fullName>
    </recommendedName>
</protein>
<dbReference type="Pfam" id="PF01177">
    <property type="entry name" value="Asp_Glu_race"/>
    <property type="match status" value="1"/>
</dbReference>
<sequence>MTNRILWINPIGTSVFDEPIRELIDREKRLETTVNVVSLSRGPQHLEYHYYEALVLADVLHSVKRAEKEGYDAAVIGCFYDPGLREAKEITERL</sequence>
<gene>
    <name evidence="2" type="ORF">S01H1_55984</name>
</gene>
<name>X0WR97_9ZZZZ</name>
<evidence type="ECO:0000313" key="2">
    <source>
        <dbReference type="EMBL" id="GAG15231.1"/>
    </source>
</evidence>
<dbReference type="AlphaFoldDB" id="X0WR97"/>
<dbReference type="EMBL" id="BARS01036419">
    <property type="protein sequence ID" value="GAG15231.1"/>
    <property type="molecule type" value="Genomic_DNA"/>
</dbReference>
<proteinExistence type="inferred from homology"/>
<comment type="caution">
    <text evidence="2">The sequence shown here is derived from an EMBL/GenBank/DDBJ whole genome shotgun (WGS) entry which is preliminary data.</text>
</comment>
<accession>X0WR97</accession>
<dbReference type="GO" id="GO:0047661">
    <property type="term" value="F:amino-acid racemase activity"/>
    <property type="evidence" value="ECO:0007669"/>
    <property type="project" value="InterPro"/>
</dbReference>
<organism evidence="2">
    <name type="scientific">marine sediment metagenome</name>
    <dbReference type="NCBI Taxonomy" id="412755"/>
    <lineage>
        <taxon>unclassified sequences</taxon>
        <taxon>metagenomes</taxon>
        <taxon>ecological metagenomes</taxon>
    </lineage>
</organism>